<proteinExistence type="predicted"/>
<sequence length="177" mass="19261">MIYLVTHGKDAREKEITNPKLAREGLNMATCSMMIGTISLIVSTGTKLVMKGTGSRITETFLAMTPALRNIPVKSCPFLGLEDWFDDKKQVFVTASGEEIPKNDYLGVADCPGVSLWKLIASFPNATVAFVNRQAMIALGATKTKSCSIYVADPKTKRIRCVVKNGVPCSDELAKIK</sequence>
<evidence type="ECO:0000313" key="1">
    <source>
        <dbReference type="EMBL" id="OGZ83756.1"/>
    </source>
</evidence>
<name>A0A1G2J9E0_9BACT</name>
<evidence type="ECO:0008006" key="3">
    <source>
        <dbReference type="Google" id="ProtNLM"/>
    </source>
</evidence>
<organism evidence="1 2">
    <name type="scientific">Candidatus Staskawiczbacteria bacterium RIFOXYC1_FULL_38_18</name>
    <dbReference type="NCBI Taxonomy" id="1802229"/>
    <lineage>
        <taxon>Bacteria</taxon>
        <taxon>Candidatus Staskawicziibacteriota</taxon>
    </lineage>
</organism>
<dbReference type="AlphaFoldDB" id="A0A1G2J9E0"/>
<gene>
    <name evidence="1" type="ORF">A2401_00265</name>
</gene>
<dbReference type="EMBL" id="MHPP01000029">
    <property type="protein sequence ID" value="OGZ83756.1"/>
    <property type="molecule type" value="Genomic_DNA"/>
</dbReference>
<reference evidence="1 2" key="1">
    <citation type="journal article" date="2016" name="Nat. Commun.">
        <title>Thousands of microbial genomes shed light on interconnected biogeochemical processes in an aquifer system.</title>
        <authorList>
            <person name="Anantharaman K."/>
            <person name="Brown C.T."/>
            <person name="Hug L.A."/>
            <person name="Sharon I."/>
            <person name="Castelle C.J."/>
            <person name="Probst A.J."/>
            <person name="Thomas B.C."/>
            <person name="Singh A."/>
            <person name="Wilkins M.J."/>
            <person name="Karaoz U."/>
            <person name="Brodie E.L."/>
            <person name="Williams K.H."/>
            <person name="Hubbard S.S."/>
            <person name="Banfield J.F."/>
        </authorList>
    </citation>
    <scope>NUCLEOTIDE SEQUENCE [LARGE SCALE GENOMIC DNA]</scope>
</reference>
<evidence type="ECO:0000313" key="2">
    <source>
        <dbReference type="Proteomes" id="UP000177751"/>
    </source>
</evidence>
<comment type="caution">
    <text evidence="1">The sequence shown here is derived from an EMBL/GenBank/DDBJ whole genome shotgun (WGS) entry which is preliminary data.</text>
</comment>
<protein>
    <recommendedName>
        <fullName evidence="3">Phosphoglycerate mutase</fullName>
    </recommendedName>
</protein>
<dbReference type="Proteomes" id="UP000177751">
    <property type="component" value="Unassembled WGS sequence"/>
</dbReference>
<accession>A0A1G2J9E0</accession>